<proteinExistence type="inferred from homology"/>
<feature type="domain" description="Tyr recombinase" evidence="6">
    <location>
        <begin position="116"/>
        <end position="312"/>
    </location>
</feature>
<evidence type="ECO:0000259" key="6">
    <source>
        <dbReference type="PROSITE" id="PS51898"/>
    </source>
</evidence>
<keyword evidence="4" id="KW-0233">DNA recombination</keyword>
<dbReference type="PANTHER" id="PTHR30349:SF64">
    <property type="entry name" value="PROPHAGE INTEGRASE INTD-RELATED"/>
    <property type="match status" value="1"/>
</dbReference>
<evidence type="ECO:0000259" key="7">
    <source>
        <dbReference type="PROSITE" id="PS51900"/>
    </source>
</evidence>
<dbReference type="SUPFAM" id="SSF56349">
    <property type="entry name" value="DNA breaking-rejoining enzymes"/>
    <property type="match status" value="1"/>
</dbReference>
<evidence type="ECO:0000256" key="5">
    <source>
        <dbReference type="PROSITE-ProRule" id="PRU01248"/>
    </source>
</evidence>
<evidence type="ECO:0000313" key="9">
    <source>
        <dbReference type="Proteomes" id="UP000198775"/>
    </source>
</evidence>
<keyword evidence="2" id="KW-0229">DNA integration</keyword>
<dbReference type="GO" id="GO:0006310">
    <property type="term" value="P:DNA recombination"/>
    <property type="evidence" value="ECO:0007669"/>
    <property type="project" value="UniProtKB-KW"/>
</dbReference>
<protein>
    <submittedName>
        <fullName evidence="8">Integrase/recombinase XerD</fullName>
    </submittedName>
</protein>
<comment type="similarity">
    <text evidence="1">Belongs to the 'phage' integrase family.</text>
</comment>
<dbReference type="PROSITE" id="PS51900">
    <property type="entry name" value="CB"/>
    <property type="match status" value="1"/>
</dbReference>
<dbReference type="EMBL" id="FOCX01000007">
    <property type="protein sequence ID" value="SEO05290.1"/>
    <property type="molecule type" value="Genomic_DNA"/>
</dbReference>
<dbReference type="InterPro" id="IPR002104">
    <property type="entry name" value="Integrase_catalytic"/>
</dbReference>
<sequence>MGPGEAAESTADRYVRHVRNWRNWLAKNGNKTVWEAEYDDLRLFAEELVYQDMAPTTISQRVSAISKFYQDAKKFPDYLDIPEVPENPYDGFDKDDKKLLRGDTKKKTGLKDSEKDEYPYLESEEVEKLVENVPAPRLRNELIIKLLYHIGFRRGELAKAKIKHIDRTDRSVYIPPRKSPEGRHIAYKQDYLGFQLDRWIDHDRDSMTYASESDYLFPTNNNEHISADYIGKVVKKAAENAGLQETIAEYSDGRKLHKVTAHTLRHSYAMRTLKTAEDVDIRTLQSLLGHEELDTTLIYLQQSKEEAKEASRGFVP</sequence>
<dbReference type="Gene3D" id="1.10.443.10">
    <property type="entry name" value="Intergrase catalytic core"/>
    <property type="match status" value="1"/>
</dbReference>
<dbReference type="PROSITE" id="PS51898">
    <property type="entry name" value="TYR_RECOMBINASE"/>
    <property type="match status" value="1"/>
</dbReference>
<evidence type="ECO:0000256" key="1">
    <source>
        <dbReference type="ARBA" id="ARBA00008857"/>
    </source>
</evidence>
<dbReference type="InterPro" id="IPR044068">
    <property type="entry name" value="CB"/>
</dbReference>
<dbReference type="InterPro" id="IPR004107">
    <property type="entry name" value="Integrase_SAM-like_N"/>
</dbReference>
<dbReference type="InterPro" id="IPR010998">
    <property type="entry name" value="Integrase_recombinase_N"/>
</dbReference>
<keyword evidence="9" id="KW-1185">Reference proteome</keyword>
<feature type="domain" description="Core-binding (CB)" evidence="7">
    <location>
        <begin position="1"/>
        <end position="73"/>
    </location>
</feature>
<evidence type="ECO:0000313" key="8">
    <source>
        <dbReference type="EMBL" id="SEO05290.1"/>
    </source>
</evidence>
<dbReference type="Gene3D" id="1.10.150.130">
    <property type="match status" value="1"/>
</dbReference>
<dbReference type="Pfam" id="PF02899">
    <property type="entry name" value="Phage_int_SAM_1"/>
    <property type="match status" value="1"/>
</dbReference>
<dbReference type="InterPro" id="IPR011010">
    <property type="entry name" value="DNA_brk_join_enz"/>
</dbReference>
<dbReference type="GO" id="GO:0003677">
    <property type="term" value="F:DNA binding"/>
    <property type="evidence" value="ECO:0007669"/>
    <property type="project" value="UniProtKB-UniRule"/>
</dbReference>
<reference evidence="9" key="1">
    <citation type="submission" date="2016-10" db="EMBL/GenBank/DDBJ databases">
        <authorList>
            <person name="Varghese N."/>
            <person name="Submissions S."/>
        </authorList>
    </citation>
    <scope>NUCLEOTIDE SEQUENCE [LARGE SCALE GENOMIC DNA]</scope>
    <source>
        <strain evidence="9">IBRC-M 10043</strain>
    </source>
</reference>
<keyword evidence="3 5" id="KW-0238">DNA-binding</keyword>
<dbReference type="InterPro" id="IPR050090">
    <property type="entry name" value="Tyrosine_recombinase_XerCD"/>
</dbReference>
<name>A0A1H8LJE9_9EURY</name>
<dbReference type="Pfam" id="PF00589">
    <property type="entry name" value="Phage_integrase"/>
    <property type="match status" value="1"/>
</dbReference>
<dbReference type="PANTHER" id="PTHR30349">
    <property type="entry name" value="PHAGE INTEGRASE-RELATED"/>
    <property type="match status" value="1"/>
</dbReference>
<dbReference type="Proteomes" id="UP000198775">
    <property type="component" value="Unassembled WGS sequence"/>
</dbReference>
<evidence type="ECO:0000256" key="2">
    <source>
        <dbReference type="ARBA" id="ARBA00022908"/>
    </source>
</evidence>
<evidence type="ECO:0000256" key="3">
    <source>
        <dbReference type="ARBA" id="ARBA00023125"/>
    </source>
</evidence>
<accession>A0A1H8LJE9</accession>
<gene>
    <name evidence="8" type="ORF">SAMN05216388_1007156</name>
</gene>
<dbReference type="GO" id="GO:0015074">
    <property type="term" value="P:DNA integration"/>
    <property type="evidence" value="ECO:0007669"/>
    <property type="project" value="UniProtKB-KW"/>
</dbReference>
<evidence type="ECO:0000256" key="4">
    <source>
        <dbReference type="ARBA" id="ARBA00023172"/>
    </source>
</evidence>
<dbReference type="AlphaFoldDB" id="A0A1H8LJE9"/>
<dbReference type="InterPro" id="IPR013762">
    <property type="entry name" value="Integrase-like_cat_sf"/>
</dbReference>
<organism evidence="8 9">
    <name type="scientific">Halorientalis persicus</name>
    <dbReference type="NCBI Taxonomy" id="1367881"/>
    <lineage>
        <taxon>Archaea</taxon>
        <taxon>Methanobacteriati</taxon>
        <taxon>Methanobacteriota</taxon>
        <taxon>Stenosarchaea group</taxon>
        <taxon>Halobacteria</taxon>
        <taxon>Halobacteriales</taxon>
        <taxon>Haloarculaceae</taxon>
        <taxon>Halorientalis</taxon>
    </lineage>
</organism>